<sequence>MAGASKEDDIATQVVPKKIGGMNILSVLYSFAKKFGTVAAVYLLGYYDLSVAWIIGPVILSVIRDEFKKENELRRNIAKAAAMSNEKEVILARIDDLPSWVFFPDVERVEWLNRILRQVWPNLNHWAKGLLKDTIEPSVRDALVAYKLHGFRFDKMILGSIPLRVGGVKVYDRNVDRNEIILDMDLFYAGDCDISFFLSGIRGGIKDFQIHGMMRVVLKPLIQQMPLVGGIQLFFLNNPTIDFNLVGVADLLDMPGLSPVIEHQLLRYGCAMGTN</sequence>
<dbReference type="PANTHER" id="PTHR45761:SF1">
    <property type="entry name" value="EXTENDED SYNAPTOTAGMIN-LIKE PROTEIN 2, ISOFORM C"/>
    <property type="match status" value="1"/>
</dbReference>
<feature type="transmembrane region" description="Helical" evidence="11">
    <location>
        <begin position="39"/>
        <end position="63"/>
    </location>
</feature>
<dbReference type="AlphaFoldDB" id="A0A7R9I106"/>
<evidence type="ECO:0000256" key="10">
    <source>
        <dbReference type="ARBA" id="ARBA00023136"/>
    </source>
</evidence>
<evidence type="ECO:0000256" key="2">
    <source>
        <dbReference type="ARBA" id="ARBA00022448"/>
    </source>
</evidence>
<evidence type="ECO:0000256" key="7">
    <source>
        <dbReference type="ARBA" id="ARBA00022989"/>
    </source>
</evidence>
<keyword evidence="3 11" id="KW-0812">Transmembrane</keyword>
<dbReference type="PANTHER" id="PTHR45761">
    <property type="entry name" value="EXTENDED SYNAPTOTAGMIN-LIKE PROTEIN 2, ISOFORM C"/>
    <property type="match status" value="1"/>
</dbReference>
<keyword evidence="4" id="KW-0479">Metal-binding</keyword>
<dbReference type="GO" id="GO:0005789">
    <property type="term" value="C:endoplasmic reticulum membrane"/>
    <property type="evidence" value="ECO:0007669"/>
    <property type="project" value="TreeGrafter"/>
</dbReference>
<evidence type="ECO:0000256" key="8">
    <source>
        <dbReference type="ARBA" id="ARBA00023055"/>
    </source>
</evidence>
<reference evidence="13" key="1">
    <citation type="submission" date="2020-11" db="EMBL/GenBank/DDBJ databases">
        <authorList>
            <person name="Tran Van P."/>
        </authorList>
    </citation>
    <scope>NUCLEOTIDE SEQUENCE</scope>
</reference>
<name>A0A7R9I106_9NEOP</name>
<dbReference type="InterPro" id="IPR039010">
    <property type="entry name" value="Synaptotagmin_SMP"/>
</dbReference>
<keyword evidence="10 11" id="KW-0472">Membrane</keyword>
<keyword evidence="6" id="KW-0106">Calcium</keyword>
<dbReference type="GO" id="GO:0005544">
    <property type="term" value="F:calcium-dependent phospholipid binding"/>
    <property type="evidence" value="ECO:0007669"/>
    <property type="project" value="TreeGrafter"/>
</dbReference>
<organism evidence="13">
    <name type="scientific">Timema bartmani</name>
    <dbReference type="NCBI Taxonomy" id="61472"/>
    <lineage>
        <taxon>Eukaryota</taxon>
        <taxon>Metazoa</taxon>
        <taxon>Ecdysozoa</taxon>
        <taxon>Arthropoda</taxon>
        <taxon>Hexapoda</taxon>
        <taxon>Insecta</taxon>
        <taxon>Pterygota</taxon>
        <taxon>Neoptera</taxon>
        <taxon>Polyneoptera</taxon>
        <taxon>Phasmatodea</taxon>
        <taxon>Timematodea</taxon>
        <taxon>Timematoidea</taxon>
        <taxon>Timematidae</taxon>
        <taxon>Timema</taxon>
    </lineage>
</organism>
<evidence type="ECO:0000256" key="1">
    <source>
        <dbReference type="ARBA" id="ARBA00004370"/>
    </source>
</evidence>
<keyword evidence="5" id="KW-0677">Repeat</keyword>
<evidence type="ECO:0000313" key="13">
    <source>
        <dbReference type="EMBL" id="CAD7443450.1"/>
    </source>
</evidence>
<evidence type="ECO:0000256" key="6">
    <source>
        <dbReference type="ARBA" id="ARBA00022837"/>
    </source>
</evidence>
<accession>A0A7R9I106</accession>
<evidence type="ECO:0000256" key="11">
    <source>
        <dbReference type="SAM" id="Phobius"/>
    </source>
</evidence>
<keyword evidence="7 11" id="KW-1133">Transmembrane helix</keyword>
<dbReference type="GO" id="GO:0031210">
    <property type="term" value="F:phosphatidylcholine binding"/>
    <property type="evidence" value="ECO:0007669"/>
    <property type="project" value="TreeGrafter"/>
</dbReference>
<dbReference type="GO" id="GO:0008429">
    <property type="term" value="F:phosphatidylethanolamine binding"/>
    <property type="evidence" value="ECO:0007669"/>
    <property type="project" value="TreeGrafter"/>
</dbReference>
<dbReference type="EMBL" id="OD566142">
    <property type="protein sequence ID" value="CAD7443450.1"/>
    <property type="molecule type" value="Genomic_DNA"/>
</dbReference>
<feature type="domain" description="SMP-LTD" evidence="12">
    <location>
        <begin position="105"/>
        <end position="275"/>
    </location>
</feature>
<dbReference type="InterPro" id="IPR031468">
    <property type="entry name" value="SMP_LBD"/>
</dbReference>
<keyword evidence="8" id="KW-0445">Lipid transport</keyword>
<evidence type="ECO:0000259" key="12">
    <source>
        <dbReference type="PROSITE" id="PS51847"/>
    </source>
</evidence>
<dbReference type="GO" id="GO:0006869">
    <property type="term" value="P:lipid transport"/>
    <property type="evidence" value="ECO:0007669"/>
    <property type="project" value="UniProtKB-KW"/>
</dbReference>
<dbReference type="CDD" id="cd21670">
    <property type="entry name" value="SMP_ESyt"/>
    <property type="match status" value="1"/>
</dbReference>
<dbReference type="InterPro" id="IPR051634">
    <property type="entry name" value="Extended_Synaptotagmin"/>
</dbReference>
<proteinExistence type="predicted"/>
<evidence type="ECO:0000256" key="4">
    <source>
        <dbReference type="ARBA" id="ARBA00022723"/>
    </source>
</evidence>
<dbReference type="GO" id="GO:0035091">
    <property type="term" value="F:phosphatidylinositol binding"/>
    <property type="evidence" value="ECO:0007669"/>
    <property type="project" value="TreeGrafter"/>
</dbReference>
<dbReference type="GO" id="GO:0005509">
    <property type="term" value="F:calcium ion binding"/>
    <property type="evidence" value="ECO:0007669"/>
    <property type="project" value="TreeGrafter"/>
</dbReference>
<keyword evidence="9" id="KW-0446">Lipid-binding</keyword>
<evidence type="ECO:0000256" key="3">
    <source>
        <dbReference type="ARBA" id="ARBA00022692"/>
    </source>
</evidence>
<dbReference type="Pfam" id="PF17047">
    <property type="entry name" value="SMP_LBD"/>
    <property type="match status" value="1"/>
</dbReference>
<dbReference type="PROSITE" id="PS51847">
    <property type="entry name" value="SMP"/>
    <property type="match status" value="1"/>
</dbReference>
<keyword evidence="2" id="KW-0813">Transport</keyword>
<evidence type="ECO:0000256" key="9">
    <source>
        <dbReference type="ARBA" id="ARBA00023121"/>
    </source>
</evidence>
<protein>
    <recommendedName>
        <fullName evidence="12">SMP-LTD domain-containing protein</fullName>
    </recommendedName>
</protein>
<comment type="subcellular location">
    <subcellularLocation>
        <location evidence="1">Membrane</location>
    </subcellularLocation>
</comment>
<gene>
    <name evidence="13" type="ORF">TBIB3V08_LOCUS5856</name>
</gene>
<evidence type="ECO:0000256" key="5">
    <source>
        <dbReference type="ARBA" id="ARBA00022737"/>
    </source>
</evidence>